<protein>
    <submittedName>
        <fullName evidence="2">Uncharacterized protein</fullName>
    </submittedName>
</protein>
<dbReference type="AlphaFoldDB" id="A0A6G1GV37"/>
<accession>A0A6G1GV37</accession>
<keyword evidence="3" id="KW-1185">Reference proteome</keyword>
<gene>
    <name evidence="2" type="ORF">K402DRAFT_118893</name>
</gene>
<reference evidence="2" key="1">
    <citation type="journal article" date="2020" name="Stud. Mycol.">
        <title>101 Dothideomycetes genomes: a test case for predicting lifestyles and emergence of pathogens.</title>
        <authorList>
            <person name="Haridas S."/>
            <person name="Albert R."/>
            <person name="Binder M."/>
            <person name="Bloem J."/>
            <person name="Labutti K."/>
            <person name="Salamov A."/>
            <person name="Andreopoulos B."/>
            <person name="Baker S."/>
            <person name="Barry K."/>
            <person name="Bills G."/>
            <person name="Bluhm B."/>
            <person name="Cannon C."/>
            <person name="Castanera R."/>
            <person name="Culley D."/>
            <person name="Daum C."/>
            <person name="Ezra D."/>
            <person name="Gonzalez J."/>
            <person name="Henrissat B."/>
            <person name="Kuo A."/>
            <person name="Liang C."/>
            <person name="Lipzen A."/>
            <person name="Lutzoni F."/>
            <person name="Magnuson J."/>
            <person name="Mondo S."/>
            <person name="Nolan M."/>
            <person name="Ohm R."/>
            <person name="Pangilinan J."/>
            <person name="Park H.-J."/>
            <person name="Ramirez L."/>
            <person name="Alfaro M."/>
            <person name="Sun H."/>
            <person name="Tritt A."/>
            <person name="Yoshinaga Y."/>
            <person name="Zwiers L.-H."/>
            <person name="Turgeon B."/>
            <person name="Goodwin S."/>
            <person name="Spatafora J."/>
            <person name="Crous P."/>
            <person name="Grigoriev I."/>
        </authorList>
    </citation>
    <scope>NUCLEOTIDE SEQUENCE</scope>
    <source>
        <strain evidence="2">CBS 113979</strain>
    </source>
</reference>
<evidence type="ECO:0000256" key="1">
    <source>
        <dbReference type="SAM" id="MobiDB-lite"/>
    </source>
</evidence>
<organism evidence="2 3">
    <name type="scientific">Aulographum hederae CBS 113979</name>
    <dbReference type="NCBI Taxonomy" id="1176131"/>
    <lineage>
        <taxon>Eukaryota</taxon>
        <taxon>Fungi</taxon>
        <taxon>Dikarya</taxon>
        <taxon>Ascomycota</taxon>
        <taxon>Pezizomycotina</taxon>
        <taxon>Dothideomycetes</taxon>
        <taxon>Pleosporomycetidae</taxon>
        <taxon>Aulographales</taxon>
        <taxon>Aulographaceae</taxon>
    </lineage>
</organism>
<evidence type="ECO:0000313" key="2">
    <source>
        <dbReference type="EMBL" id="KAF1984823.1"/>
    </source>
</evidence>
<name>A0A6G1GV37_9PEZI</name>
<evidence type="ECO:0000313" key="3">
    <source>
        <dbReference type="Proteomes" id="UP000800041"/>
    </source>
</evidence>
<dbReference type="Proteomes" id="UP000800041">
    <property type="component" value="Unassembled WGS sequence"/>
</dbReference>
<sequence length="243" mass="26744">MMSAFDGRPGWVQARGKQQASRPCKMQGSGRSVMNQVSAGCQGLLFESNFHSFLSSSTFRLLRRGVHDALSFQRVGLGFLSPRWPGAKRRCGDASFRQSTENVQIWGAGVWAAQPLVIGGLPVHFSSQPHLGLLLLRFSLSCRLLLENWRPLAGAVDVSSKHLLRLRSAVPFSFAPPVPQLEFKMRGSASPSALLFAFPSRRRSGLFTMISQPDCNLVSTLPSALLLKRLESGVRVTLVRLRV</sequence>
<dbReference type="EMBL" id="ML977165">
    <property type="protein sequence ID" value="KAF1984823.1"/>
    <property type="molecule type" value="Genomic_DNA"/>
</dbReference>
<feature type="region of interest" description="Disordered" evidence="1">
    <location>
        <begin position="1"/>
        <end position="29"/>
    </location>
</feature>
<proteinExistence type="predicted"/>